<name>A0A4D4JE01_9PSEU</name>
<accession>A0A4D4JE01</accession>
<organism evidence="1 2">
    <name type="scientific">Gandjariella thermophila</name>
    <dbReference type="NCBI Taxonomy" id="1931992"/>
    <lineage>
        <taxon>Bacteria</taxon>
        <taxon>Bacillati</taxon>
        <taxon>Actinomycetota</taxon>
        <taxon>Actinomycetes</taxon>
        <taxon>Pseudonocardiales</taxon>
        <taxon>Pseudonocardiaceae</taxon>
        <taxon>Gandjariella</taxon>
    </lineage>
</organism>
<keyword evidence="2" id="KW-1185">Reference proteome</keyword>
<comment type="caution">
    <text evidence="1">The sequence shown here is derived from an EMBL/GenBank/DDBJ whole genome shotgun (WGS) entry which is preliminary data.</text>
</comment>
<gene>
    <name evidence="1" type="ORF">GTS_42120</name>
</gene>
<dbReference type="RefSeq" id="WP_192909661.1">
    <property type="nucleotide sequence ID" value="NZ_BJFL01000026.1"/>
</dbReference>
<dbReference type="EMBL" id="BJFL01000026">
    <property type="protein sequence ID" value="GDY32579.1"/>
    <property type="molecule type" value="Genomic_DNA"/>
</dbReference>
<dbReference type="AlphaFoldDB" id="A0A4D4JE01"/>
<evidence type="ECO:0000313" key="2">
    <source>
        <dbReference type="Proteomes" id="UP000298860"/>
    </source>
</evidence>
<dbReference type="SUPFAM" id="SSF50118">
    <property type="entry name" value="Cell growth inhibitor/plasmid maintenance toxic component"/>
    <property type="match status" value="1"/>
</dbReference>
<sequence>MIVPRRGEVWRAYPAAPVDFLVVSSTVYNEIASEPTVLGVPVVNGVGDHGFGVAIGAGRWVLAGLIGPVEKAALVTRTGSVDVQTLTNVDTMLFKILATPER</sequence>
<reference evidence="2" key="1">
    <citation type="submission" date="2019-04" db="EMBL/GenBank/DDBJ databases">
        <title>Draft genome sequence of Pseudonocardiaceae bacterium SL3-2-4.</title>
        <authorList>
            <person name="Ningsih F."/>
            <person name="Yokota A."/>
            <person name="Sakai Y."/>
            <person name="Nanatani K."/>
            <person name="Yabe S."/>
            <person name="Oetari A."/>
            <person name="Sjamsuridzal W."/>
        </authorList>
    </citation>
    <scope>NUCLEOTIDE SEQUENCE [LARGE SCALE GENOMIC DNA]</scope>
    <source>
        <strain evidence="2">SL3-2-4</strain>
    </source>
</reference>
<evidence type="ECO:0000313" key="1">
    <source>
        <dbReference type="EMBL" id="GDY32579.1"/>
    </source>
</evidence>
<protein>
    <submittedName>
        <fullName evidence="1">Uncharacterized protein</fullName>
    </submittedName>
</protein>
<dbReference type="Proteomes" id="UP000298860">
    <property type="component" value="Unassembled WGS sequence"/>
</dbReference>
<proteinExistence type="predicted"/>